<feature type="region of interest" description="Disordered" evidence="3">
    <location>
        <begin position="124"/>
        <end position="166"/>
    </location>
</feature>
<keyword evidence="4" id="KW-1185">Reference proteome</keyword>
<feature type="compositionally biased region" description="Basic and acidic residues" evidence="3">
    <location>
        <begin position="548"/>
        <end position="564"/>
    </location>
</feature>
<feature type="compositionally biased region" description="Polar residues" evidence="3">
    <location>
        <begin position="535"/>
        <end position="544"/>
    </location>
</feature>
<feature type="compositionally biased region" description="Acidic residues" evidence="3">
    <location>
        <begin position="149"/>
        <end position="158"/>
    </location>
</feature>
<evidence type="ECO:0000256" key="3">
    <source>
        <dbReference type="SAM" id="MobiDB-lite"/>
    </source>
</evidence>
<reference evidence="5" key="1">
    <citation type="submission" date="2025-08" db="UniProtKB">
        <authorList>
            <consortium name="RefSeq"/>
        </authorList>
    </citation>
    <scope>IDENTIFICATION</scope>
    <source>
        <tissue evidence="5">Muscle</tissue>
    </source>
</reference>
<feature type="region of interest" description="Disordered" evidence="3">
    <location>
        <begin position="534"/>
        <end position="567"/>
    </location>
</feature>
<sequence length="1376" mass="158427">MHLHLKLRKLQKEQERLSLIQRDNQMLQDRMACIMRSRGRLDNENLNYKQKSLNTTYRQMEMIRLAHENQAIIQRLMAVDPEYNHLRMEDEYRIHARRRQNIQKFPHWAQRQTQVVGQTRHLAGRGHGKRFHDQKVSTSKKNTVSLEESSYENQEDNDYSQGGYRNQSVNGLYTNAYVYNYSTDPHECPPFHQYPSHFQIVDIQTGNQYVVPENQHSTTAQLGYDSASSHERSHFEKNATSKIKSVSHSGSLNHFKNHLISDSSRQTYFENMKRCYSYEIQNAQCDIESEKQKQVIEYVNYYTENPDNGKTKSAAISHPNSSSSSNYPSLKAVNQQKISENMERSYSRETHGKKREDSESTNYFKQEQQQILKQLRESDYRHEMQINYGMTHKQEAGDSGPIDNSTSSVDESGNEGDSETSRESLDNIVIRTGPLQTSTPQRSQPSETHGSQDSSKVSSSDHINEGKPQENSLNIADSKEASILTRHPNTSEGVFQGKAHSYDKLITGDHEQTTLNSVFRTLSVDDRRINKLEESQMQSKSSLLKNLYNEKGKPNKNRTDHSQEESVPITEQFTGVATVQQLHSQVMFAKEYYINEKKRSQGKINDNTEKKLSVSKDEDTTIILPEKLKDQEILSSDTDNKVQCTKFYKDIIIESEQRLLSEHEQDFDPKRRSEIEYRSQESNKVSNKPIDGSQEIVIYSERKKTTEQEQKSEHCETAVSDETNAKELLNNQKVSLNRELIEESADDITNNFGQQNLSHQPLRTAETTKKKDTIFIKSAERFQEELNNYFEHKFLSGQNQDNDDSEIPLVEVRHESQKNSQTEYKSMVQNQAGPSKTDLVNQFIREEAGRSTAEISIYLEQQRLGKQNQDIGSIRTPLTEYNSESRDILLMENDAYNKEVFHTLQYNESFASSGQNQNYNYTEILTLNNLSIKEASLSQEEHDKKLHENIVASNEQRTPIQQNLESKKKLEINDRSRKEPVFYSKTKTPSNLNKSFENEGSLLLNNEPYIRHFLLTREEIDEEGQSEVHYVELCVEPENSLLLRDDQCIEKETLTDDDVLENHDKDDKERNKIQEELVIGSEKNHEILSANKSETEKESMSGVFDKDSTNQEPKTISDTNILWDISNTTNQETKEEGNELITELAKKYSGLKEKYNPNTTQLIDIRTEEPGEGAPIKKNNIIEEKYAEQSNELLNENSENILEERNEDGASVTQVDHNKEEKLGSLRESKSGPQYESNVRKQWSEYFSQNLNNLLNESGTKNNESCQGTFEYKTASEERGSGFYKTNEEDSVGTVDNAIESLDFGSQSGDNNEFLQTDAAVAHQSVRVNVTTQDRKCNASKCEVGTKYRSTNREHQSNENASIIEEYADTTTDDQV</sequence>
<feature type="compositionally biased region" description="Low complexity" evidence="3">
    <location>
        <begin position="313"/>
        <end position="329"/>
    </location>
</feature>
<dbReference type="Pfam" id="PF13879">
    <property type="entry name" value="Hmw_CFAP97"/>
    <property type="match status" value="1"/>
</dbReference>
<dbReference type="PANTHER" id="PTHR33768">
    <property type="entry name" value="MIP11318P"/>
    <property type="match status" value="1"/>
</dbReference>
<feature type="compositionally biased region" description="Basic and acidic residues" evidence="3">
    <location>
        <begin position="1093"/>
        <end position="1109"/>
    </location>
</feature>
<feature type="region of interest" description="Disordered" evidence="3">
    <location>
        <begin position="663"/>
        <end position="688"/>
    </location>
</feature>
<feature type="coiled-coil region" evidence="2">
    <location>
        <begin position="719"/>
        <end position="746"/>
    </location>
</feature>
<feature type="region of interest" description="Disordered" evidence="3">
    <location>
        <begin position="1348"/>
        <end position="1376"/>
    </location>
</feature>
<feature type="region of interest" description="Disordered" evidence="3">
    <location>
        <begin position="304"/>
        <end position="372"/>
    </location>
</feature>
<feature type="region of interest" description="Disordered" evidence="3">
    <location>
        <begin position="1205"/>
        <end position="1237"/>
    </location>
</feature>
<comment type="similarity">
    <text evidence="1">Belongs to the CFAP97 family.</text>
</comment>
<proteinExistence type="inferred from homology"/>
<feature type="compositionally biased region" description="Basic and acidic residues" evidence="3">
    <location>
        <begin position="340"/>
        <end position="358"/>
    </location>
</feature>
<gene>
    <name evidence="5" type="primary">LOC106457528</name>
</gene>
<feature type="compositionally biased region" description="Polar residues" evidence="3">
    <location>
        <begin position="136"/>
        <end position="148"/>
    </location>
</feature>
<dbReference type="PANTHER" id="PTHR33768:SF3">
    <property type="entry name" value="MIP11318P"/>
    <property type="match status" value="1"/>
</dbReference>
<protein>
    <submittedName>
        <fullName evidence="5">Uncharacterized protein LOC106457528</fullName>
    </submittedName>
</protein>
<dbReference type="RefSeq" id="XP_013772411.1">
    <property type="nucleotide sequence ID" value="XM_013916957.1"/>
</dbReference>
<name>A0ABM1B0Q7_LIMPO</name>
<feature type="region of interest" description="Disordered" evidence="3">
    <location>
        <begin position="391"/>
        <end position="475"/>
    </location>
</feature>
<dbReference type="InterPro" id="IPR038792">
    <property type="entry name" value="CFAP97D1/2"/>
</dbReference>
<keyword evidence="2" id="KW-0175">Coiled coil</keyword>
<dbReference type="InterPro" id="IPR029488">
    <property type="entry name" value="Hmw/CFAP97"/>
</dbReference>
<evidence type="ECO:0000256" key="1">
    <source>
        <dbReference type="ARBA" id="ARBA00008315"/>
    </source>
</evidence>
<evidence type="ECO:0000313" key="4">
    <source>
        <dbReference type="Proteomes" id="UP000694941"/>
    </source>
</evidence>
<dbReference type="GeneID" id="106457528"/>
<dbReference type="Proteomes" id="UP000694941">
    <property type="component" value="Unplaced"/>
</dbReference>
<evidence type="ECO:0000313" key="5">
    <source>
        <dbReference type="RefSeq" id="XP_013772411.1"/>
    </source>
</evidence>
<accession>A0ABM1B0Q7</accession>
<feature type="compositionally biased region" description="Polar residues" evidence="3">
    <location>
        <begin position="434"/>
        <end position="449"/>
    </location>
</feature>
<feature type="compositionally biased region" description="Basic and acidic residues" evidence="3">
    <location>
        <begin position="663"/>
        <end position="681"/>
    </location>
</feature>
<feature type="compositionally biased region" description="Low complexity" evidence="3">
    <location>
        <begin position="451"/>
        <end position="460"/>
    </location>
</feature>
<feature type="region of interest" description="Disordered" evidence="3">
    <location>
        <begin position="1092"/>
        <end position="1114"/>
    </location>
</feature>
<feature type="compositionally biased region" description="Polar residues" evidence="3">
    <location>
        <begin position="402"/>
        <end position="411"/>
    </location>
</feature>
<feature type="compositionally biased region" description="Polar residues" evidence="3">
    <location>
        <begin position="360"/>
        <end position="372"/>
    </location>
</feature>
<feature type="compositionally biased region" description="Acidic residues" evidence="3">
    <location>
        <begin position="1366"/>
        <end position="1376"/>
    </location>
</feature>
<organism evidence="4 5">
    <name type="scientific">Limulus polyphemus</name>
    <name type="common">Atlantic horseshoe crab</name>
    <dbReference type="NCBI Taxonomy" id="6850"/>
    <lineage>
        <taxon>Eukaryota</taxon>
        <taxon>Metazoa</taxon>
        <taxon>Ecdysozoa</taxon>
        <taxon>Arthropoda</taxon>
        <taxon>Chelicerata</taxon>
        <taxon>Merostomata</taxon>
        <taxon>Xiphosura</taxon>
        <taxon>Limulidae</taxon>
        <taxon>Limulus</taxon>
    </lineage>
</organism>
<evidence type="ECO:0000256" key="2">
    <source>
        <dbReference type="SAM" id="Coils"/>
    </source>
</evidence>
<feature type="compositionally biased region" description="Basic and acidic residues" evidence="3">
    <location>
        <begin position="1216"/>
        <end position="1230"/>
    </location>
</feature>